<comment type="caution">
    <text evidence="2">The sequence shown here is derived from an EMBL/GenBank/DDBJ whole genome shotgun (WGS) entry which is preliminary data.</text>
</comment>
<dbReference type="PANTHER" id="PTHR35153">
    <property type="entry name" value="COILED-COIL DOMAIN-CONTAINING PROTEIN 154"/>
    <property type="match status" value="1"/>
</dbReference>
<proteinExistence type="predicted"/>
<keyword evidence="1" id="KW-0175">Coiled coil</keyword>
<protein>
    <recommendedName>
        <fullName evidence="4">Coiled-coil domain containing 154</fullName>
    </recommendedName>
</protein>
<dbReference type="InterPro" id="IPR029512">
    <property type="entry name" value="CCDC154"/>
</dbReference>
<evidence type="ECO:0008006" key="4">
    <source>
        <dbReference type="Google" id="ProtNLM"/>
    </source>
</evidence>
<reference evidence="3" key="1">
    <citation type="journal article" date="2019" name="IScience">
        <title>Narwhal Genome Reveals Long-Term Low Genetic Diversity despite Current Large Abundance Size.</title>
        <authorList>
            <person name="Westbury M.V."/>
            <person name="Petersen B."/>
            <person name="Garde E."/>
            <person name="Heide-Jorgensen M.P."/>
            <person name="Lorenzen E.D."/>
        </authorList>
    </citation>
    <scope>NUCLEOTIDE SEQUENCE [LARGE SCALE GENOMIC DNA]</scope>
</reference>
<dbReference type="AlphaFoldDB" id="A0A4U1FQQ1"/>
<dbReference type="PANTHER" id="PTHR35153:SF1">
    <property type="entry name" value="COILED-COIL DOMAIN-CONTAINING PROTEIN 154"/>
    <property type="match status" value="1"/>
</dbReference>
<name>A0A4U1FQQ1_MONMO</name>
<accession>A0A4U1FQQ1</accession>
<dbReference type="Proteomes" id="UP000308365">
    <property type="component" value="Unassembled WGS sequence"/>
</dbReference>
<sequence>GFLATAKTTGRAVGKAVSARFWIPVILGSICKHLPPVALKANPKVPSCRAGRQQPLPGTITPEDLEQLLEEGLASSEPLSLEESSERYESSCLMSTASVPEQDTPKHWKQLEQVADLQAEVVSLRGHKACCERTTLSLLQELLQVHTCLQLQDSELKRLQQAAQAPEKAAFQLPSLQNQNQMQALDKRLVEVWEALTQIRRKQALQDSERKGAEQEASLRLSELTEKLKQEERDREVACGALQKSQEEVSQRVDHEVARMQAQMTKLREEMSLCFLKREAKLCSFLQKSFLALEKVSACRRQAIQSPSPQLTAGGVSPQRMKASESARLRVESGLWEELESQWQQLRELDAERTRALQGQRQQEECHLLEQCWGLDKAVVQLTKFVRQNQASLSHILLAEQKAWDAKGKLENSRAGELATYLQESLETMQLAGELAQQEMYSALELAVHSAQPPTAPRKEALEVSVAELVRQVKDMSDHFLALSWRLDLQEQTLSLRLCEAQSVWGVAEQRWREGLARCREEAEAHLREVQQRVDSLPGRWIEAIADTCILHKRDSDFKIPAEAKARELEGEAMRQELAALPSSVQLLREGNPGRKIAKIQGKLATNQMMKLESSIQYKTIQNLKFNTETKRRTEEMATPLSSVMHLWSEGGPDARQHEGPHQFFIKDVAPDKVVPMNHWGMYQAVRWLRWKAVLMKLAAWRRPRAVSEKPLG</sequence>
<evidence type="ECO:0000313" key="3">
    <source>
        <dbReference type="Proteomes" id="UP000308365"/>
    </source>
</evidence>
<dbReference type="Pfam" id="PF15450">
    <property type="entry name" value="CCDC154"/>
    <property type="match status" value="2"/>
</dbReference>
<feature type="non-terminal residue" evidence="2">
    <location>
        <position position="1"/>
    </location>
</feature>
<dbReference type="EMBL" id="RWIC01000052">
    <property type="protein sequence ID" value="TKC51506.1"/>
    <property type="molecule type" value="Genomic_DNA"/>
</dbReference>
<evidence type="ECO:0000256" key="1">
    <source>
        <dbReference type="SAM" id="Coils"/>
    </source>
</evidence>
<dbReference type="GO" id="GO:0035630">
    <property type="term" value="P:bone mineralization involved in bone maturation"/>
    <property type="evidence" value="ECO:0007669"/>
    <property type="project" value="TreeGrafter"/>
</dbReference>
<feature type="coiled-coil region" evidence="1">
    <location>
        <begin position="214"/>
        <end position="270"/>
    </location>
</feature>
<organism evidence="2 3">
    <name type="scientific">Monodon monoceros</name>
    <name type="common">Narwhal</name>
    <name type="synonym">Ceratodon monodon</name>
    <dbReference type="NCBI Taxonomy" id="40151"/>
    <lineage>
        <taxon>Eukaryota</taxon>
        <taxon>Metazoa</taxon>
        <taxon>Chordata</taxon>
        <taxon>Craniata</taxon>
        <taxon>Vertebrata</taxon>
        <taxon>Euteleostomi</taxon>
        <taxon>Mammalia</taxon>
        <taxon>Eutheria</taxon>
        <taxon>Laurasiatheria</taxon>
        <taxon>Artiodactyla</taxon>
        <taxon>Whippomorpha</taxon>
        <taxon>Cetacea</taxon>
        <taxon>Odontoceti</taxon>
        <taxon>Monodontidae</taxon>
        <taxon>Monodon</taxon>
    </lineage>
</organism>
<evidence type="ECO:0000313" key="2">
    <source>
        <dbReference type="EMBL" id="TKC51506.1"/>
    </source>
</evidence>
<gene>
    <name evidence="2" type="ORF">EI555_020045</name>
</gene>